<dbReference type="PANTHER" id="PTHR43586">
    <property type="entry name" value="CYSTEINE DESULFURASE"/>
    <property type="match status" value="1"/>
</dbReference>
<evidence type="ECO:0000256" key="1">
    <source>
        <dbReference type="ARBA" id="ARBA00001933"/>
    </source>
</evidence>
<comment type="caution">
    <text evidence="10">The sequence shown here is derived from an EMBL/GenBank/DDBJ whole genome shotgun (WGS) entry which is preliminary data.</text>
</comment>
<evidence type="ECO:0000313" key="11">
    <source>
        <dbReference type="Proteomes" id="UP000316852"/>
    </source>
</evidence>
<dbReference type="GO" id="GO:0030170">
    <property type="term" value="F:pyridoxal phosphate binding"/>
    <property type="evidence" value="ECO:0007669"/>
    <property type="project" value="UniProtKB-UniRule"/>
</dbReference>
<dbReference type="PANTHER" id="PTHR43586:SF8">
    <property type="entry name" value="CYSTEINE DESULFURASE 1, CHLOROPLASTIC"/>
    <property type="match status" value="1"/>
</dbReference>
<proteinExistence type="inferred from homology"/>
<comment type="catalytic activity">
    <reaction evidence="6 8">
        <text>(sulfur carrier)-H + L-cysteine = (sulfur carrier)-SH + L-alanine</text>
        <dbReference type="Rhea" id="RHEA:43892"/>
        <dbReference type="Rhea" id="RHEA-COMP:14737"/>
        <dbReference type="Rhea" id="RHEA-COMP:14739"/>
        <dbReference type="ChEBI" id="CHEBI:29917"/>
        <dbReference type="ChEBI" id="CHEBI:35235"/>
        <dbReference type="ChEBI" id="CHEBI:57972"/>
        <dbReference type="ChEBI" id="CHEBI:64428"/>
        <dbReference type="EC" id="2.8.1.7"/>
    </reaction>
</comment>
<comment type="function">
    <text evidence="8">Catalyzes the removal of elemental sulfur and selenium atoms from L-cysteine, L-cystine, L-selenocysteine, and L-selenocystine to produce L-alanine.</text>
</comment>
<dbReference type="PROSITE" id="PS00595">
    <property type="entry name" value="AA_TRANSFER_CLASS_5"/>
    <property type="match status" value="1"/>
</dbReference>
<dbReference type="InterPro" id="IPR016454">
    <property type="entry name" value="Cysteine_dSase"/>
</dbReference>
<dbReference type="SUPFAM" id="SSF53383">
    <property type="entry name" value="PLP-dependent transferases"/>
    <property type="match status" value="1"/>
</dbReference>
<dbReference type="Pfam" id="PF00266">
    <property type="entry name" value="Aminotran_5"/>
    <property type="match status" value="1"/>
</dbReference>
<keyword evidence="4 8" id="KW-0808">Transferase</keyword>
<evidence type="ECO:0000256" key="4">
    <source>
        <dbReference type="ARBA" id="ARBA00022679"/>
    </source>
</evidence>
<dbReference type="InterPro" id="IPR015424">
    <property type="entry name" value="PyrdxlP-dep_Trfase"/>
</dbReference>
<dbReference type="InterPro" id="IPR015422">
    <property type="entry name" value="PyrdxlP-dep_Trfase_small"/>
</dbReference>
<dbReference type="Gene3D" id="3.90.1150.10">
    <property type="entry name" value="Aspartate Aminotransferase, domain 1"/>
    <property type="match status" value="1"/>
</dbReference>
<dbReference type="InterPro" id="IPR000192">
    <property type="entry name" value="Aminotrans_V_dom"/>
</dbReference>
<organism evidence="10 11">
    <name type="scientific">Eiseniibacteriota bacterium</name>
    <dbReference type="NCBI Taxonomy" id="2212470"/>
    <lineage>
        <taxon>Bacteria</taxon>
        <taxon>Candidatus Eiseniibacteriota</taxon>
    </lineage>
</organism>
<gene>
    <name evidence="10" type="ORF">E6K76_09905</name>
</gene>
<evidence type="ECO:0000259" key="9">
    <source>
        <dbReference type="Pfam" id="PF00266"/>
    </source>
</evidence>
<dbReference type="InterPro" id="IPR020578">
    <property type="entry name" value="Aminotrans_V_PyrdxlP_BS"/>
</dbReference>
<dbReference type="Proteomes" id="UP000316852">
    <property type="component" value="Unassembled WGS sequence"/>
</dbReference>
<sequence>MAPEHHLDFGAIRKDFPIFQQKAHGKPLVYLDSTATTQKPIAVIEALVHYYRTYNANIHRGVYAIAEEATARYEQVREKVARVLGARSPREIVFTRGTTESVNLVSNAWGRKNVGPGDVIVLTEMEHHSNLVPWQILARERGATIRYIPFDGQGRLDLSGLDALLEGPVKILSLTHMSNVLGTVNPVAEIARKAHARGALVFVDAAQSLPHFGVDVRQLDCDFLAFSAHKMLGPTGVGALYAKREYLESMPPFLGGGEMIREVRLEGSTWNDVPWKFEAGTMNIADTIAFGTALDYIEHIGFEAIAEHSRRLTTETMGALGEIPGVTIYGPPASERGGIVAFTLDDIHAHDVATVLDHEGVAVRAGHHCAMPLHAKLGVPATTRASFYVYNLPSDIEVLVEGVRKAKQVFHR</sequence>
<dbReference type="Gene3D" id="3.40.640.10">
    <property type="entry name" value="Type I PLP-dependent aspartate aminotransferase-like (Major domain)"/>
    <property type="match status" value="1"/>
</dbReference>
<dbReference type="InterPro" id="IPR010970">
    <property type="entry name" value="Cys_dSase_SufS"/>
</dbReference>
<comment type="similarity">
    <text evidence="2 8">Belongs to the class-V pyridoxal-phosphate-dependent aminotransferase family. Csd subfamily.</text>
</comment>
<keyword evidence="5 8" id="KW-0663">Pyridoxal phosphate</keyword>
<evidence type="ECO:0000256" key="3">
    <source>
        <dbReference type="ARBA" id="ARBA00012239"/>
    </source>
</evidence>
<evidence type="ECO:0000256" key="7">
    <source>
        <dbReference type="RuleBase" id="RU004504"/>
    </source>
</evidence>
<dbReference type="EMBL" id="VBOW01000058">
    <property type="protein sequence ID" value="TMQ57683.1"/>
    <property type="molecule type" value="Genomic_DNA"/>
</dbReference>
<dbReference type="CDD" id="cd06453">
    <property type="entry name" value="SufS_like"/>
    <property type="match status" value="1"/>
</dbReference>
<feature type="domain" description="Aminotransferase class V" evidence="9">
    <location>
        <begin position="29"/>
        <end position="399"/>
    </location>
</feature>
<evidence type="ECO:0000256" key="5">
    <source>
        <dbReference type="ARBA" id="ARBA00022898"/>
    </source>
</evidence>
<evidence type="ECO:0000313" key="10">
    <source>
        <dbReference type="EMBL" id="TMQ57683.1"/>
    </source>
</evidence>
<evidence type="ECO:0000256" key="6">
    <source>
        <dbReference type="ARBA" id="ARBA00050776"/>
    </source>
</evidence>
<reference evidence="10 11" key="1">
    <citation type="journal article" date="2019" name="Nat. Microbiol.">
        <title>Mediterranean grassland soil C-N compound turnover is dependent on rainfall and depth, and is mediated by genomically divergent microorganisms.</title>
        <authorList>
            <person name="Diamond S."/>
            <person name="Andeer P.F."/>
            <person name="Li Z."/>
            <person name="Crits-Christoph A."/>
            <person name="Burstein D."/>
            <person name="Anantharaman K."/>
            <person name="Lane K.R."/>
            <person name="Thomas B.C."/>
            <person name="Pan C."/>
            <person name="Northen T.R."/>
            <person name="Banfield J.F."/>
        </authorList>
    </citation>
    <scope>NUCLEOTIDE SEQUENCE [LARGE SCALE GENOMIC DNA]</scope>
    <source>
        <strain evidence="10">WS_6</strain>
    </source>
</reference>
<evidence type="ECO:0000256" key="2">
    <source>
        <dbReference type="ARBA" id="ARBA00010447"/>
    </source>
</evidence>
<dbReference type="EC" id="2.8.1.7" evidence="3 8"/>
<dbReference type="GO" id="GO:0031071">
    <property type="term" value="F:cysteine desulfurase activity"/>
    <property type="evidence" value="ECO:0007669"/>
    <property type="project" value="UniProtKB-UniRule"/>
</dbReference>
<dbReference type="GO" id="GO:0006534">
    <property type="term" value="P:cysteine metabolic process"/>
    <property type="evidence" value="ECO:0007669"/>
    <property type="project" value="UniProtKB-UniRule"/>
</dbReference>
<dbReference type="InterPro" id="IPR015421">
    <property type="entry name" value="PyrdxlP-dep_Trfase_major"/>
</dbReference>
<evidence type="ECO:0000256" key="8">
    <source>
        <dbReference type="RuleBase" id="RU004506"/>
    </source>
</evidence>
<comment type="cofactor">
    <cofactor evidence="1 7">
        <name>pyridoxal 5'-phosphate</name>
        <dbReference type="ChEBI" id="CHEBI:597326"/>
    </cofactor>
</comment>
<dbReference type="NCBIfam" id="TIGR01979">
    <property type="entry name" value="sufS"/>
    <property type="match status" value="1"/>
</dbReference>
<dbReference type="PIRSF" id="PIRSF005572">
    <property type="entry name" value="NifS"/>
    <property type="match status" value="1"/>
</dbReference>
<name>A0A538T233_UNCEI</name>
<protein>
    <recommendedName>
        <fullName evidence="3 8">Cysteine desulfurase</fullName>
        <ecNumber evidence="3 8">2.8.1.7</ecNumber>
    </recommendedName>
</protein>
<dbReference type="AlphaFoldDB" id="A0A538T233"/>
<accession>A0A538T233</accession>